<dbReference type="Gene3D" id="1.25.10.10">
    <property type="entry name" value="Leucine-rich Repeat Variant"/>
    <property type="match status" value="1"/>
</dbReference>
<dbReference type="Gene3D" id="3.40.50.880">
    <property type="match status" value="1"/>
</dbReference>
<dbReference type="Pfam" id="PF23500">
    <property type="entry name" value="DUF7133"/>
    <property type="match status" value="1"/>
</dbReference>
<proteinExistence type="predicted"/>
<evidence type="ECO:0000313" key="3">
    <source>
        <dbReference type="EMBL" id="MCG2589803.1"/>
    </source>
</evidence>
<dbReference type="NCBIfam" id="TIGR02604">
    <property type="entry name" value="Piru_Ver_Nterm"/>
    <property type="match status" value="1"/>
</dbReference>
<gene>
    <name evidence="3" type="ORF">L6773_14580</name>
</gene>
<dbReference type="InterPro" id="IPR011041">
    <property type="entry name" value="Quinoprot_gluc/sorb_DH_b-prop"/>
</dbReference>
<dbReference type="InterPro" id="IPR029062">
    <property type="entry name" value="Class_I_gatase-like"/>
</dbReference>
<dbReference type="InterPro" id="IPR013428">
    <property type="entry name" value="Membrane-bound_put_N"/>
</dbReference>
<evidence type="ECO:0000259" key="1">
    <source>
        <dbReference type="Pfam" id="PF06283"/>
    </source>
</evidence>
<dbReference type="PANTHER" id="PTHR33546:SF1">
    <property type="entry name" value="LARGE, MULTIFUNCTIONAL SECRETED PROTEIN"/>
    <property type="match status" value="1"/>
</dbReference>
<organism evidence="3 4">
    <name type="scientific">Rhodohalobacter sulfatireducens</name>
    <dbReference type="NCBI Taxonomy" id="2911366"/>
    <lineage>
        <taxon>Bacteria</taxon>
        <taxon>Pseudomonadati</taxon>
        <taxon>Balneolota</taxon>
        <taxon>Balneolia</taxon>
        <taxon>Balneolales</taxon>
        <taxon>Balneolaceae</taxon>
        <taxon>Rhodohalobacter</taxon>
    </lineage>
</organism>
<feature type="domain" description="DUF7133" evidence="2">
    <location>
        <begin position="282"/>
        <end position="658"/>
    </location>
</feature>
<dbReference type="InterPro" id="IPR029010">
    <property type="entry name" value="ThuA-like"/>
</dbReference>
<dbReference type="Pfam" id="PF06283">
    <property type="entry name" value="ThuA"/>
    <property type="match status" value="1"/>
</dbReference>
<reference evidence="3" key="1">
    <citation type="submission" date="2022-01" db="EMBL/GenBank/DDBJ databases">
        <authorList>
            <person name="Wang Y."/>
        </authorList>
    </citation>
    <scope>NUCLEOTIDE SEQUENCE</scope>
    <source>
        <strain evidence="3">WB101</strain>
    </source>
</reference>
<dbReference type="InterPro" id="IPR055557">
    <property type="entry name" value="DUF7133"/>
</dbReference>
<dbReference type="PANTHER" id="PTHR33546">
    <property type="entry name" value="LARGE, MULTIFUNCTIONAL SECRETED PROTEIN-RELATED"/>
    <property type="match status" value="1"/>
</dbReference>
<feature type="domain" description="ThuA-like" evidence="1">
    <location>
        <begin position="44"/>
        <end position="235"/>
    </location>
</feature>
<accession>A0ABS9KG37</accession>
<keyword evidence="4" id="KW-1185">Reference proteome</keyword>
<dbReference type="InterPro" id="IPR016024">
    <property type="entry name" value="ARM-type_fold"/>
</dbReference>
<dbReference type="RefSeq" id="WP_237855162.1">
    <property type="nucleotide sequence ID" value="NZ_JAKLWS010000021.1"/>
</dbReference>
<dbReference type="SUPFAM" id="SSF50952">
    <property type="entry name" value="Soluble quinoprotein glucose dehydrogenase"/>
    <property type="match status" value="1"/>
</dbReference>
<reference evidence="3" key="2">
    <citation type="submission" date="2024-05" db="EMBL/GenBank/DDBJ databases">
        <title>Rhodohalobacter halophilus gen. nov., sp. nov., a moderately halophilic member of the family Balneolaceae.</title>
        <authorList>
            <person name="Xia J."/>
        </authorList>
    </citation>
    <scope>NUCLEOTIDE SEQUENCE</scope>
    <source>
        <strain evidence="3">WB101</strain>
    </source>
</reference>
<dbReference type="InterPro" id="IPR011989">
    <property type="entry name" value="ARM-like"/>
</dbReference>
<dbReference type="Proteomes" id="UP001165366">
    <property type="component" value="Unassembled WGS sequence"/>
</dbReference>
<dbReference type="EMBL" id="JAKLWS010000021">
    <property type="protein sequence ID" value="MCG2589803.1"/>
    <property type="molecule type" value="Genomic_DNA"/>
</dbReference>
<name>A0ABS9KG37_9BACT</name>
<sequence length="976" mass="108862">MILKLQLFQRAFLFLFLSLIFSVFGSTSVAQDSGNQLHILFLGDDGHHQPMERAQQIIPFLASRGIYVHYTERQEDLSVENLNQFDSVIFYGNRTGLTGAQESALYQYVNEGGGLVAIHSASAMFPESDAYINLIGGAFKAHGTDTVSVEHVATGHPIVSGLPELVSWDETYVHMKHNPDKQVLSVRVEGEHEEPWTWIRNQGNGRVFYTAWGHDERTWSKIAFKQLIEEGLRWTVGDWAMDTIFDHPTFTFGEGELPYYPPGEPWGTVGEPITKIQNPLDPEESRDHIMVDPDFELKLFASEDQVINPIDLTWDEKGRLWVTETVDYPNKFTENREGNDRIKILEDTNNDGRADKVTVFADGLNIPTSLVLYRDGVIVSQAPDFIYFKDTDGDDVADEREVLFTGWGTFDTHAGPSNLRYGFDNQIWGTVGYSAFDGTVGEEQHQFSSGFYRFQPDGSSLEYISGTTNNTWGIGFNEEGIVFGSTANRDLPLHSAIPNRFYNSVRGFGQAPRIQMIANSNRIYPLLDEVRQVDQHGRYTSASGFQMYTARDFPKEYWNRHAFVSDPTGHLTGEFIMSKDGSSYKAENIGSFLVSQDEWFSPIQTRVGPDGALWVLDWYNIVIQHNPTPAGKETGEGNAYVNDLRDRQHARIYRVVNKEADHSQDVNLGDASPEELVQTLSDDNLFWRLTAQRLLVERGETDVVPQLIELIENEHLDELGLNPGALHAIWTLEGLGELDDSNREVYNALIGALHHPASSVRRAALMTIPRNQQTLEAVLAADFLPDPTAPGSMGYMIPATQMDASDSQVRLAALLAVAEMPASEKVGQTVAELIVTEENANDQGIRHASMAAGAKNENSFLNRVLQKQLPENADSTYKANVGFVIEHVAGHYALGESPHSSVSDYLTMIIEPADPMIATAFIRGLATEWPDESAPELSEDVINRLSGLSGVLPDEAQEHLTSLAETWDYPGLFGTQ</sequence>
<dbReference type="InterPro" id="IPR011042">
    <property type="entry name" value="6-blade_b-propeller_TolB-like"/>
</dbReference>
<dbReference type="SUPFAM" id="SSF48371">
    <property type="entry name" value="ARM repeat"/>
    <property type="match status" value="1"/>
</dbReference>
<dbReference type="SUPFAM" id="SSF52317">
    <property type="entry name" value="Class I glutamine amidotransferase-like"/>
    <property type="match status" value="1"/>
</dbReference>
<evidence type="ECO:0000259" key="2">
    <source>
        <dbReference type="Pfam" id="PF23500"/>
    </source>
</evidence>
<evidence type="ECO:0000313" key="4">
    <source>
        <dbReference type="Proteomes" id="UP001165366"/>
    </source>
</evidence>
<protein>
    <submittedName>
        <fullName evidence="3">ThuA domain-containing protein</fullName>
    </submittedName>
</protein>
<dbReference type="Gene3D" id="2.120.10.30">
    <property type="entry name" value="TolB, C-terminal domain"/>
    <property type="match status" value="1"/>
</dbReference>
<comment type="caution">
    <text evidence="3">The sequence shown here is derived from an EMBL/GenBank/DDBJ whole genome shotgun (WGS) entry which is preliminary data.</text>
</comment>